<dbReference type="SUPFAM" id="SSF50022">
    <property type="entry name" value="ISP domain"/>
    <property type="match status" value="1"/>
</dbReference>
<dbReference type="InterPro" id="IPR001663">
    <property type="entry name" value="Rng_hydr_dOase-A"/>
</dbReference>
<organism evidence="8 9">
    <name type="scientific">Aureispira anguillae</name>
    <dbReference type="NCBI Taxonomy" id="2864201"/>
    <lineage>
        <taxon>Bacteria</taxon>
        <taxon>Pseudomonadati</taxon>
        <taxon>Bacteroidota</taxon>
        <taxon>Saprospiria</taxon>
        <taxon>Saprospirales</taxon>
        <taxon>Saprospiraceae</taxon>
        <taxon>Aureispira</taxon>
    </lineage>
</organism>
<name>A0A915YLV7_9BACT</name>
<dbReference type="GO" id="GO:0005506">
    <property type="term" value="F:iron ion binding"/>
    <property type="evidence" value="ECO:0007669"/>
    <property type="project" value="InterPro"/>
</dbReference>
<dbReference type="CDD" id="cd03469">
    <property type="entry name" value="Rieske_RO_Alpha_N"/>
    <property type="match status" value="1"/>
</dbReference>
<keyword evidence="8" id="KW-0223">Dioxygenase</keyword>
<keyword evidence="5" id="KW-0408">Iron</keyword>
<sequence>MDGKKGMPILPVEAYTSQEWFEQEQELIFGNTWQFAGLIEDIQDPGDYITVQCGRQNILVVKGRDQRLRAFHNLCRHRGTQLLRAVGKKQKALTCPYHDWSYDLSGQLINVPEKEKEFPDLELDKICLHKAAVDIWRGMLWVHPDPKAMPITEWFKGCKEHLGPHQPQRLIEYPDTRYEKEIKANWKIVVENYIDVYHLAHLHSHTLNMYDHSKAKFGFVGDHYMFWEPLAKAYFDHLDELIPFKRIQEMTDEYIGAYVPWLFPSVGLAEGESSWSIFQVIPLAADRTKVIVRSKMEEMSDWEYYKQGEKSKKNWKRILGLSTKYESTDPNDPMASGDFMEEDIYVCEQQQKSLKNPLLSVMHTAQNGESTIRDFQKIVQKWMQPNRKK</sequence>
<keyword evidence="2" id="KW-0001">2Fe-2S</keyword>
<dbReference type="PANTHER" id="PTHR43756">
    <property type="entry name" value="CHOLINE MONOOXYGENASE, CHLOROPLASTIC"/>
    <property type="match status" value="1"/>
</dbReference>
<dbReference type="Pfam" id="PF00848">
    <property type="entry name" value="Ring_hydroxyl_A"/>
    <property type="match status" value="1"/>
</dbReference>
<dbReference type="SUPFAM" id="SSF55961">
    <property type="entry name" value="Bet v1-like"/>
    <property type="match status" value="1"/>
</dbReference>
<dbReference type="RefSeq" id="WP_264790471.1">
    <property type="nucleotide sequence ID" value="NZ_AP026867.1"/>
</dbReference>
<dbReference type="PANTHER" id="PTHR43756:SF5">
    <property type="entry name" value="CHOLINE MONOOXYGENASE, CHLOROPLASTIC"/>
    <property type="match status" value="1"/>
</dbReference>
<dbReference type="GO" id="GO:0051213">
    <property type="term" value="F:dioxygenase activity"/>
    <property type="evidence" value="ECO:0007669"/>
    <property type="project" value="UniProtKB-KW"/>
</dbReference>
<dbReference type="AlphaFoldDB" id="A0A915YLV7"/>
<dbReference type="PRINTS" id="PR00090">
    <property type="entry name" value="RNGDIOXGNASE"/>
</dbReference>
<dbReference type="InterPro" id="IPR015879">
    <property type="entry name" value="Ring_hydroxy_dOase_asu_C_dom"/>
</dbReference>
<dbReference type="Gene3D" id="3.90.380.10">
    <property type="entry name" value="Naphthalene 1,2-dioxygenase Alpha Subunit, Chain A, domain 1"/>
    <property type="match status" value="2"/>
</dbReference>
<proteinExistence type="predicted"/>
<evidence type="ECO:0000256" key="4">
    <source>
        <dbReference type="ARBA" id="ARBA00023002"/>
    </source>
</evidence>
<feature type="domain" description="Rieske" evidence="7">
    <location>
        <begin position="33"/>
        <end position="142"/>
    </location>
</feature>
<gene>
    <name evidence="8" type="ORF">AsAng_0060910</name>
</gene>
<keyword evidence="3" id="KW-0479">Metal-binding</keyword>
<dbReference type="InterPro" id="IPR017941">
    <property type="entry name" value="Rieske_2Fe-2S"/>
</dbReference>
<comment type="cofactor">
    <cofactor evidence="1">
        <name>Fe cation</name>
        <dbReference type="ChEBI" id="CHEBI:24875"/>
    </cofactor>
</comment>
<dbReference type="GO" id="GO:0051537">
    <property type="term" value="F:2 iron, 2 sulfur cluster binding"/>
    <property type="evidence" value="ECO:0007669"/>
    <property type="project" value="UniProtKB-KW"/>
</dbReference>
<dbReference type="Pfam" id="PF00355">
    <property type="entry name" value="Rieske"/>
    <property type="match status" value="1"/>
</dbReference>
<evidence type="ECO:0000256" key="2">
    <source>
        <dbReference type="ARBA" id="ARBA00022714"/>
    </source>
</evidence>
<evidence type="ECO:0000313" key="8">
    <source>
        <dbReference type="EMBL" id="BDS15307.1"/>
    </source>
</evidence>
<evidence type="ECO:0000256" key="3">
    <source>
        <dbReference type="ARBA" id="ARBA00022723"/>
    </source>
</evidence>
<dbReference type="PROSITE" id="PS51296">
    <property type="entry name" value="RIESKE"/>
    <property type="match status" value="1"/>
</dbReference>
<dbReference type="CDD" id="cd00680">
    <property type="entry name" value="RHO_alpha_C"/>
    <property type="match status" value="1"/>
</dbReference>
<evidence type="ECO:0000256" key="5">
    <source>
        <dbReference type="ARBA" id="ARBA00023004"/>
    </source>
</evidence>
<dbReference type="Proteomes" id="UP001060919">
    <property type="component" value="Chromosome"/>
</dbReference>
<evidence type="ECO:0000256" key="6">
    <source>
        <dbReference type="ARBA" id="ARBA00023014"/>
    </source>
</evidence>
<reference evidence="8" key="1">
    <citation type="submission" date="2022-09" db="EMBL/GenBank/DDBJ databases">
        <title>Aureispira anguillicida sp. nov., isolated from Leptocephalus of Japanese eel Anguilla japonica.</title>
        <authorList>
            <person name="Yuasa K."/>
            <person name="Mekata T."/>
            <person name="Ikunari K."/>
        </authorList>
    </citation>
    <scope>NUCLEOTIDE SEQUENCE</scope>
    <source>
        <strain evidence="8">EL160426</strain>
    </source>
</reference>
<accession>A0A915YLV7</accession>
<keyword evidence="6" id="KW-0411">Iron-sulfur</keyword>
<evidence type="ECO:0000313" key="9">
    <source>
        <dbReference type="Proteomes" id="UP001060919"/>
    </source>
</evidence>
<dbReference type="KEGG" id="aup:AsAng_0060910"/>
<evidence type="ECO:0000259" key="7">
    <source>
        <dbReference type="PROSITE" id="PS51296"/>
    </source>
</evidence>
<dbReference type="EMBL" id="AP026867">
    <property type="protein sequence ID" value="BDS15307.1"/>
    <property type="molecule type" value="Genomic_DNA"/>
</dbReference>
<protein>
    <submittedName>
        <fullName evidence="8">Aromatic ring-hydroxylating dioxygenase subunit alpha</fullName>
    </submittedName>
</protein>
<keyword evidence="4" id="KW-0560">Oxidoreductase</keyword>
<keyword evidence="9" id="KW-1185">Reference proteome</keyword>
<dbReference type="InterPro" id="IPR036922">
    <property type="entry name" value="Rieske_2Fe-2S_sf"/>
</dbReference>
<evidence type="ECO:0000256" key="1">
    <source>
        <dbReference type="ARBA" id="ARBA00001962"/>
    </source>
</evidence>
<dbReference type="Gene3D" id="2.102.10.10">
    <property type="entry name" value="Rieske [2Fe-2S] iron-sulphur domain"/>
    <property type="match status" value="1"/>
</dbReference>